<dbReference type="GO" id="GO:0051083">
    <property type="term" value="P:'de novo' cotranslational protein folding"/>
    <property type="evidence" value="ECO:0007669"/>
    <property type="project" value="TreeGrafter"/>
</dbReference>
<organism evidence="7 8">
    <name type="scientific">Paramuricea clavata</name>
    <name type="common">Red gorgonian</name>
    <name type="synonym">Violescent sea-whip</name>
    <dbReference type="NCBI Taxonomy" id="317549"/>
    <lineage>
        <taxon>Eukaryota</taxon>
        <taxon>Metazoa</taxon>
        <taxon>Cnidaria</taxon>
        <taxon>Anthozoa</taxon>
        <taxon>Octocorallia</taxon>
        <taxon>Malacalcyonacea</taxon>
        <taxon>Plexauridae</taxon>
        <taxon>Paramuricea</taxon>
    </lineage>
</organism>
<evidence type="ECO:0000259" key="5">
    <source>
        <dbReference type="Pfam" id="PF10193"/>
    </source>
</evidence>
<feature type="domain" description="Telomere length regulation protein conserved" evidence="5">
    <location>
        <begin position="518"/>
        <end position="626"/>
    </location>
</feature>
<keyword evidence="3" id="KW-0963">Cytoplasm</keyword>
<dbReference type="PANTHER" id="PTHR15830">
    <property type="entry name" value="TELOMERE LENGTH REGULATION PROTEIN TEL2 FAMILY MEMBER"/>
    <property type="match status" value="1"/>
</dbReference>
<comment type="similarity">
    <text evidence="2">Belongs to the TEL2 family.</text>
</comment>
<dbReference type="Pfam" id="PF25320">
    <property type="entry name" value="TELO2_ARM"/>
    <property type="match status" value="1"/>
</dbReference>
<dbReference type="GO" id="GO:0005829">
    <property type="term" value="C:cytosol"/>
    <property type="evidence" value="ECO:0007669"/>
    <property type="project" value="TreeGrafter"/>
</dbReference>
<accession>A0A7D9HL55</accession>
<evidence type="ECO:0000256" key="3">
    <source>
        <dbReference type="ARBA" id="ARBA00022490"/>
    </source>
</evidence>
<comment type="subcellular location">
    <subcellularLocation>
        <location evidence="1">Cytoplasm</location>
    </subcellularLocation>
</comment>
<dbReference type="GO" id="GO:0042162">
    <property type="term" value="F:telomeric DNA binding"/>
    <property type="evidence" value="ECO:0007669"/>
    <property type="project" value="TreeGrafter"/>
</dbReference>
<dbReference type="Gene3D" id="1.25.40.720">
    <property type="entry name" value="Telomere length regulation protein 2, C-terminal domain"/>
    <property type="match status" value="1"/>
</dbReference>
<evidence type="ECO:0000256" key="2">
    <source>
        <dbReference type="ARBA" id="ARBA00006133"/>
    </source>
</evidence>
<feature type="domain" description="TELO2 ARM repeat" evidence="6">
    <location>
        <begin position="329"/>
        <end position="422"/>
    </location>
</feature>
<gene>
    <name evidence="7" type="ORF">PACLA_8A078867</name>
</gene>
<dbReference type="Proteomes" id="UP001152795">
    <property type="component" value="Unassembled WGS sequence"/>
</dbReference>
<dbReference type="PANTHER" id="PTHR15830:SF10">
    <property type="entry name" value="TELOMERE LENGTH REGULATION PROTEIN TEL2 HOMOLOG"/>
    <property type="match status" value="1"/>
</dbReference>
<evidence type="ECO:0000256" key="4">
    <source>
        <dbReference type="SAM" id="MobiDB-lite"/>
    </source>
</evidence>
<evidence type="ECO:0000313" key="7">
    <source>
        <dbReference type="EMBL" id="CAB3987282.1"/>
    </source>
</evidence>
<keyword evidence="8" id="KW-1185">Reference proteome</keyword>
<evidence type="ECO:0000313" key="8">
    <source>
        <dbReference type="Proteomes" id="UP001152795"/>
    </source>
</evidence>
<proteinExistence type="inferred from homology"/>
<dbReference type="AlphaFoldDB" id="A0A7D9HL55"/>
<evidence type="ECO:0000256" key="1">
    <source>
        <dbReference type="ARBA" id="ARBA00004496"/>
    </source>
</evidence>
<comment type="caution">
    <text evidence="7">The sequence shown here is derived from an EMBL/GenBank/DDBJ whole genome shotgun (WGS) entry which is preliminary data.</text>
</comment>
<dbReference type="OrthoDB" id="10258062at2759"/>
<reference evidence="7" key="1">
    <citation type="submission" date="2020-04" db="EMBL/GenBank/DDBJ databases">
        <authorList>
            <person name="Alioto T."/>
            <person name="Alioto T."/>
            <person name="Gomez Garrido J."/>
        </authorList>
    </citation>
    <scope>NUCLEOTIDE SEQUENCE</scope>
    <source>
        <strain evidence="7">A484AB</strain>
    </source>
</reference>
<dbReference type="InterPro" id="IPR019337">
    <property type="entry name" value="Telomere_length_regulation_dom"/>
</dbReference>
<feature type="region of interest" description="Disordered" evidence="4">
    <location>
        <begin position="469"/>
        <end position="500"/>
    </location>
</feature>
<dbReference type="InterPro" id="IPR038528">
    <property type="entry name" value="TEL2_C_sf"/>
</dbReference>
<dbReference type="Pfam" id="PF10193">
    <property type="entry name" value="Telomere_reg-2"/>
    <property type="match status" value="1"/>
</dbReference>
<dbReference type="InterPro" id="IPR057348">
    <property type="entry name" value="TELO2_ARM"/>
</dbReference>
<dbReference type="InterPro" id="IPR051970">
    <property type="entry name" value="TEL2_Regulation"/>
</dbReference>
<sequence>MDISVEVRTAINGAKKQVIACKSAQELSDIILQFVHLLDSSHAGYSQKELPLSSCGIRYSVEFRKEFLSRHYSNFCEHILIHAVPRFLRDEKCILTRLFVEGPAELSLPALVSAIASITHTDKLHLIVSILDDFASHGKFTELFMSQCLVDSPKIQTQELLMVVTSLPDKLANKMKLALNGKFHPNIYYTMLGKEIIKTIIKVHEIACKTTDYSTLFLSNLIGKIALRGSTATLFDVILPQLKEWCYTSPLWSNTCSTLFLQVPESALEPVIECLLKKIKFYPFFCKILKDSVLSNAVVKHLITHKFLLVRYYKDPNILQNIMGYLCADTRRTVLIDVLKTMLGHWSNSNTIKHSSYEQHFYITEAIILATIQLNATEISESKNDLLHKMLSGVQAHLENPNNKIQQLGMVTAECMTTCLHPDDQRLKFEIEQDDDVKILRDLAASPKFGSDFEKQNFLNKENVVENALDKTPTNHDVNDLNGTNNGKASLDDDNEDDLQPFEMSEGDNDLVEGIRPPRYLSQCIDGLLASDDPKRHIASLRVLTKVTKIDCDNLPHQCVQLVTILLHLQDKYSLEKYNELRFAAMVEVTVRCPIQVAGYLTKEFYAQNYSLRQRMDILDILATAAVELSKPDTSKEASNSHLSTTVLASSVNISEEAATKNWKTVVQERIDKKTRRFSKKSSVVAPKASLNKFANVAGHFFFPLLQGYDNQQNTFDLLGKDCMVLGSLTCSLGNIMYSARGSLIAQNMAKSLLEFVWVLRYHNDAHVRQGLLFSLAMVVVSVPGFFLMTEVQSELAECQSWLENVLQNDPSSQCRELALQVLVSIRDVFQKQFNSVSD</sequence>
<protein>
    <submittedName>
        <fullName evidence="7">Uncharacterized protein</fullName>
    </submittedName>
</protein>
<evidence type="ECO:0000259" key="6">
    <source>
        <dbReference type="Pfam" id="PF25320"/>
    </source>
</evidence>
<dbReference type="GO" id="GO:0051879">
    <property type="term" value="F:Hsp90 protein binding"/>
    <property type="evidence" value="ECO:0007669"/>
    <property type="project" value="TreeGrafter"/>
</dbReference>
<name>A0A7D9HL55_PARCT</name>
<dbReference type="EMBL" id="CACRXK020001149">
    <property type="protein sequence ID" value="CAB3987282.1"/>
    <property type="molecule type" value="Genomic_DNA"/>
</dbReference>